<evidence type="ECO:0000313" key="4">
    <source>
        <dbReference type="Proteomes" id="UP000030763"/>
    </source>
</evidence>
<dbReference type="Proteomes" id="UP000030763">
    <property type="component" value="Unassembled WGS sequence"/>
</dbReference>
<dbReference type="OrthoDB" id="347762at2759"/>
<reference evidence="3" key="2">
    <citation type="submission" date="2013-10" db="EMBL/GenBank/DDBJ databases">
        <authorList>
            <person name="Aslett M."/>
        </authorList>
    </citation>
    <scope>NUCLEOTIDE SEQUENCE [LARGE SCALE GENOMIC DNA]</scope>
    <source>
        <strain evidence="3">Weybridge</strain>
    </source>
</reference>
<feature type="signal peptide" evidence="2">
    <location>
        <begin position="1"/>
        <end position="27"/>
    </location>
</feature>
<feature type="compositionally biased region" description="Low complexity" evidence="1">
    <location>
        <begin position="112"/>
        <end position="124"/>
    </location>
</feature>
<feature type="chain" id="PRO_5004673408" evidence="2">
    <location>
        <begin position="28"/>
        <end position="698"/>
    </location>
</feature>
<protein>
    <submittedName>
        <fullName evidence="3">Uncharacterized protein</fullName>
    </submittedName>
</protein>
<dbReference type="AlphaFoldDB" id="U6M9R2"/>
<feature type="region of interest" description="Disordered" evidence="1">
    <location>
        <begin position="520"/>
        <end position="698"/>
    </location>
</feature>
<keyword evidence="4" id="KW-1185">Reference proteome</keyword>
<gene>
    <name evidence="3" type="ORF">EMWEY_00024920</name>
</gene>
<feature type="compositionally biased region" description="Basic and acidic residues" evidence="1">
    <location>
        <begin position="642"/>
        <end position="676"/>
    </location>
</feature>
<feature type="region of interest" description="Disordered" evidence="1">
    <location>
        <begin position="251"/>
        <end position="281"/>
    </location>
</feature>
<feature type="compositionally biased region" description="Basic and acidic residues" evidence="1">
    <location>
        <begin position="688"/>
        <end position="698"/>
    </location>
</feature>
<dbReference type="GeneID" id="25336478"/>
<dbReference type="VEuPathDB" id="ToxoDB:EMWEY_00024920"/>
<organism evidence="3 4">
    <name type="scientific">Eimeria maxima</name>
    <name type="common">Coccidian parasite</name>
    <dbReference type="NCBI Taxonomy" id="5804"/>
    <lineage>
        <taxon>Eukaryota</taxon>
        <taxon>Sar</taxon>
        <taxon>Alveolata</taxon>
        <taxon>Apicomplexa</taxon>
        <taxon>Conoidasida</taxon>
        <taxon>Coccidia</taxon>
        <taxon>Eucoccidiorida</taxon>
        <taxon>Eimeriorina</taxon>
        <taxon>Eimeriidae</taxon>
        <taxon>Eimeria</taxon>
    </lineage>
</organism>
<accession>U6M9R2</accession>
<keyword evidence="2" id="KW-0732">Signal</keyword>
<reference evidence="3" key="1">
    <citation type="submission" date="2013-10" db="EMBL/GenBank/DDBJ databases">
        <title>Genomic analysis of the causative agents of coccidiosis in chickens.</title>
        <authorList>
            <person name="Reid A.J."/>
            <person name="Blake D."/>
            <person name="Billington K."/>
            <person name="Browne H."/>
            <person name="Dunn M."/>
            <person name="Hung S."/>
            <person name="Kawahara F."/>
            <person name="Miranda-Saavedra D."/>
            <person name="Mourier T."/>
            <person name="Nagra H."/>
            <person name="Otto T.D."/>
            <person name="Rawlings N."/>
            <person name="Sanchez A."/>
            <person name="Sanders M."/>
            <person name="Subramaniam C."/>
            <person name="Tay Y."/>
            <person name="Dear P."/>
            <person name="Doerig C."/>
            <person name="Gruber A."/>
            <person name="Parkinson J."/>
            <person name="Shirley M."/>
            <person name="Wan K.L."/>
            <person name="Berriman M."/>
            <person name="Tomley F."/>
            <person name="Pain A."/>
        </authorList>
    </citation>
    <scope>NUCLEOTIDE SEQUENCE [LARGE SCALE GENOMIC DNA]</scope>
    <source>
        <strain evidence="3">Weybridge</strain>
    </source>
</reference>
<sequence>MGASQSRQQQLLLLGLLGFCCWCCCSSSAVGESRSELVEGATAGAADHESFAETAAAAAAAAAADEPSERQMLEVLEGLAAEGLRALGPPPPLEVPDWSEGLIDREHRTQKSSSSSNSSSSSSSRTRVHFRGPFPPTRAWTPVYFSGYGDHYPMGPLLLACKPQPGGRAICDVVPSTPYTPPPGATLYRAWSLWGNQMTGGAFVSVETGVHGLERGPMGAPTPCCETSNNAANCMGCMGLPTAAYDPLKTETETPMESKDRHGGGGADAEGDSAADKDHSAAAAEGDYWPVGVAESFSPVAPQELFSLLPKLQQQLGGNPDPANLPCRVTANPPQGIPTLGDILRSRSDLTLFESMLKTSSIQQLVPCPLTFFAVPDDKARDFQGGRPPPCLAKALARPENQRNVLKLIGRLTALGRVQNMVPGTSVPVLHGNPGRVGRRGQLPTWNGIDLDKQPIVFDRGVIHTLARNDLADGESRELLRQVVYYDCLHDHLVQHPSLTRFALLMVDNRRSLPIIGMPPGPRPDWVARDNPGWFPPPTSPRSAEVPEEDAKQEAGDKTQQQQQADKSGAAKEDSQETDTAAKDTPGAKKEKKEAAAEEERSAKTPVHPAAGGRAAAKPKQETEEPQVGQTAPEEAAAEEGAAEKSEEAPAKSVKESAPDARSSDPDYKEQQRPKEAAAAAGAAEPAEGQKSEQSGKK</sequence>
<evidence type="ECO:0000256" key="2">
    <source>
        <dbReference type="SAM" id="SignalP"/>
    </source>
</evidence>
<dbReference type="OMA" id="IIGMPPG"/>
<evidence type="ECO:0000256" key="1">
    <source>
        <dbReference type="SAM" id="MobiDB-lite"/>
    </source>
</evidence>
<feature type="compositionally biased region" description="Low complexity" evidence="1">
    <location>
        <begin position="609"/>
        <end position="618"/>
    </location>
</feature>
<feature type="compositionally biased region" description="Basic and acidic residues" evidence="1">
    <location>
        <begin position="569"/>
        <end position="603"/>
    </location>
</feature>
<proteinExistence type="predicted"/>
<feature type="compositionally biased region" description="Low complexity" evidence="1">
    <location>
        <begin position="677"/>
        <end position="687"/>
    </location>
</feature>
<evidence type="ECO:0000313" key="3">
    <source>
        <dbReference type="EMBL" id="CDJ59783.1"/>
    </source>
</evidence>
<dbReference type="EMBL" id="HG720835">
    <property type="protein sequence ID" value="CDJ59783.1"/>
    <property type="molecule type" value="Genomic_DNA"/>
</dbReference>
<feature type="compositionally biased region" description="Basic and acidic residues" evidence="1">
    <location>
        <begin position="251"/>
        <end position="263"/>
    </location>
</feature>
<dbReference type="RefSeq" id="XP_013336428.1">
    <property type="nucleotide sequence ID" value="XM_013480974.1"/>
</dbReference>
<feature type="region of interest" description="Disordered" evidence="1">
    <location>
        <begin position="106"/>
        <end position="132"/>
    </location>
</feature>
<name>U6M9R2_EIMMA</name>